<feature type="region of interest" description="Disordered" evidence="1">
    <location>
        <begin position="43"/>
        <end position="62"/>
    </location>
</feature>
<comment type="caution">
    <text evidence="2">The sequence shown here is derived from an EMBL/GenBank/DDBJ whole genome shotgun (WGS) entry which is preliminary data.</text>
</comment>
<name>A0A6L7GXP9_9ACTN</name>
<sequence length="288" mass="31496">MIRLLVIVVVVAAIAVALVVVGSWLVDGARSLGTGIADRVRRVGSSTQQSLPADSDPQLDTPNQPLAQLADDLRAASARRWARCRAIQEQAEPAESEQYRQLAAHRWDPDIVEPDRLRNESIGQIAATAGLVADRVSDYPAWKLDFFDRHGVRVDLAAEVTALATSAANVRDQISLLGDPPTNLAADHDVVTTYAAKAQLLSRRLDGLVERLGALGEYQQIVAAIQQRQDKRDWLDRVSAIDDFENEVDAQWDATEAGRMRNTADESEMLASIYLDALAPLAKTLGRE</sequence>
<dbReference type="Proteomes" id="UP000475545">
    <property type="component" value="Unassembled WGS sequence"/>
</dbReference>
<feature type="compositionally biased region" description="Polar residues" evidence="1">
    <location>
        <begin position="44"/>
        <end position="62"/>
    </location>
</feature>
<reference evidence="2 3" key="1">
    <citation type="submission" date="2019-11" db="EMBL/GenBank/DDBJ databases">
        <title>Gordonia sp. nov., a novel actinobacterium isolated from mangrove soil in Hainan.</title>
        <authorList>
            <person name="Huang X."/>
            <person name="Xie Y."/>
            <person name="Chu X."/>
            <person name="Xiao K."/>
        </authorList>
    </citation>
    <scope>NUCLEOTIDE SEQUENCE [LARGE SCALE GENOMIC DNA]</scope>
    <source>
        <strain evidence="2 3">HNM0687</strain>
    </source>
</reference>
<proteinExistence type="predicted"/>
<protein>
    <submittedName>
        <fullName evidence="2">Uncharacterized protein</fullName>
    </submittedName>
</protein>
<dbReference type="EMBL" id="WMBR01000011">
    <property type="protein sequence ID" value="MXP24357.1"/>
    <property type="molecule type" value="Genomic_DNA"/>
</dbReference>
<dbReference type="AlphaFoldDB" id="A0A6L7GXP9"/>
<dbReference type="RefSeq" id="WP_160904555.1">
    <property type="nucleotide sequence ID" value="NZ_CP102850.1"/>
</dbReference>
<gene>
    <name evidence="2" type="ORF">GIY30_23835</name>
</gene>
<evidence type="ECO:0000313" key="3">
    <source>
        <dbReference type="Proteomes" id="UP000475545"/>
    </source>
</evidence>
<organism evidence="2 3">
    <name type="scientific">Gordonia mangrovi</name>
    <dbReference type="NCBI Taxonomy" id="2665643"/>
    <lineage>
        <taxon>Bacteria</taxon>
        <taxon>Bacillati</taxon>
        <taxon>Actinomycetota</taxon>
        <taxon>Actinomycetes</taxon>
        <taxon>Mycobacteriales</taxon>
        <taxon>Gordoniaceae</taxon>
        <taxon>Gordonia</taxon>
    </lineage>
</organism>
<accession>A0A6L7GXP9</accession>
<evidence type="ECO:0000313" key="2">
    <source>
        <dbReference type="EMBL" id="MXP24357.1"/>
    </source>
</evidence>
<keyword evidence="3" id="KW-1185">Reference proteome</keyword>
<evidence type="ECO:0000256" key="1">
    <source>
        <dbReference type="SAM" id="MobiDB-lite"/>
    </source>
</evidence>